<proteinExistence type="predicted"/>
<dbReference type="InterPro" id="IPR023299">
    <property type="entry name" value="ATPase_P-typ_cyto_dom_N"/>
</dbReference>
<reference evidence="1 2" key="1">
    <citation type="submission" date="2018-11" db="EMBL/GenBank/DDBJ databases">
        <authorList>
            <consortium name="Pathogen Informatics"/>
        </authorList>
    </citation>
    <scope>NUCLEOTIDE SEQUENCE [LARGE SCALE GENOMIC DNA]</scope>
    <source>
        <strain>Denwood</strain>
        <strain evidence="2">Zambia</strain>
    </source>
</reference>
<dbReference type="SUPFAM" id="SSF81660">
    <property type="entry name" value="Metal cation-transporting ATPase, ATP-binding domain N"/>
    <property type="match status" value="1"/>
</dbReference>
<keyword evidence="2" id="KW-1185">Reference proteome</keyword>
<dbReference type="EMBL" id="UZAL01002820">
    <property type="protein sequence ID" value="VDO84821.1"/>
    <property type="molecule type" value="Genomic_DNA"/>
</dbReference>
<organism evidence="1 2">
    <name type="scientific">Schistosoma mattheei</name>
    <dbReference type="NCBI Taxonomy" id="31246"/>
    <lineage>
        <taxon>Eukaryota</taxon>
        <taxon>Metazoa</taxon>
        <taxon>Spiralia</taxon>
        <taxon>Lophotrochozoa</taxon>
        <taxon>Platyhelminthes</taxon>
        <taxon>Trematoda</taxon>
        <taxon>Digenea</taxon>
        <taxon>Strigeidida</taxon>
        <taxon>Schistosomatoidea</taxon>
        <taxon>Schistosomatidae</taxon>
        <taxon>Schistosoma</taxon>
    </lineage>
</organism>
<evidence type="ECO:0000313" key="1">
    <source>
        <dbReference type="EMBL" id="VDO84821.1"/>
    </source>
</evidence>
<gene>
    <name evidence="1" type="ORF">SMTD_LOCUS2173</name>
</gene>
<dbReference type="Pfam" id="PF13246">
    <property type="entry name" value="Cation_ATPase"/>
    <property type="match status" value="1"/>
</dbReference>
<name>A0A183NJ87_9TREM</name>
<dbReference type="STRING" id="31246.A0A183NJ87"/>
<dbReference type="Proteomes" id="UP000269396">
    <property type="component" value="Unassembled WGS sequence"/>
</dbReference>
<dbReference type="Gene3D" id="3.40.1110.10">
    <property type="entry name" value="Calcium-transporting ATPase, cytoplasmic domain N"/>
    <property type="match status" value="1"/>
</dbReference>
<accession>A0A183NJ87</accession>
<dbReference type="GO" id="GO:0000166">
    <property type="term" value="F:nucleotide binding"/>
    <property type="evidence" value="ECO:0007669"/>
    <property type="project" value="InterPro"/>
</dbReference>
<sequence>MTKNEMTVSHIVTGSLERYTIPIQQANKHSDTTCVKLDMNYANPSNYLIVTSAGTPTETIKLDNVSLSNKLISNHINPHHQMSANARSIGCICNNATIRDNQLFGQPTEGALLRLASQFHALDERAFYTRLQEWPFSSESKLMVVKCVRNNQSSVRHEYH</sequence>
<dbReference type="AlphaFoldDB" id="A0A183NJ87"/>
<protein>
    <submittedName>
        <fullName evidence="1">Uncharacterized protein</fullName>
    </submittedName>
</protein>
<evidence type="ECO:0000313" key="2">
    <source>
        <dbReference type="Proteomes" id="UP000269396"/>
    </source>
</evidence>